<reference evidence="3" key="1">
    <citation type="submission" date="2023-05" db="EMBL/GenBank/DDBJ databases">
        <authorList>
            <person name="Nardi F."/>
            <person name="Carapelli A."/>
            <person name="Cucini C."/>
        </authorList>
    </citation>
    <scope>NUCLEOTIDE SEQUENCE</scope>
    <source>
        <strain evidence="3">DMR45628</strain>
        <tissue evidence="3">Testes</tissue>
    </source>
</reference>
<evidence type="ECO:0000313" key="4">
    <source>
        <dbReference type="Proteomes" id="UP001458880"/>
    </source>
</evidence>
<evidence type="ECO:0000313" key="3">
    <source>
        <dbReference type="EMBL" id="KAK9717272.1"/>
    </source>
</evidence>
<dbReference type="InterPro" id="IPR036860">
    <property type="entry name" value="SH2_dom_sf"/>
</dbReference>
<dbReference type="PRINTS" id="PR00401">
    <property type="entry name" value="SH2DOMAIN"/>
</dbReference>
<dbReference type="CDD" id="cd00173">
    <property type="entry name" value="SH2"/>
    <property type="match status" value="1"/>
</dbReference>
<organism evidence="3 4">
    <name type="scientific">Popillia japonica</name>
    <name type="common">Japanese beetle</name>
    <dbReference type="NCBI Taxonomy" id="7064"/>
    <lineage>
        <taxon>Eukaryota</taxon>
        <taxon>Metazoa</taxon>
        <taxon>Ecdysozoa</taxon>
        <taxon>Arthropoda</taxon>
        <taxon>Hexapoda</taxon>
        <taxon>Insecta</taxon>
        <taxon>Pterygota</taxon>
        <taxon>Neoptera</taxon>
        <taxon>Endopterygota</taxon>
        <taxon>Coleoptera</taxon>
        <taxon>Polyphaga</taxon>
        <taxon>Scarabaeiformia</taxon>
        <taxon>Scarabaeidae</taxon>
        <taxon>Rutelinae</taxon>
        <taxon>Popillia</taxon>
    </lineage>
</organism>
<proteinExistence type="predicted"/>
<keyword evidence="4" id="KW-1185">Reference proteome</keyword>
<evidence type="ECO:0000256" key="1">
    <source>
        <dbReference type="PROSITE-ProRule" id="PRU00191"/>
    </source>
</evidence>
<sequence>MPPIGLKKIENYNKEELKIFLKSNNITACSRIFELEDINGKTFLTLSRTDFSKWKKIVGESEVKVFKNFLKEIKSKPDAFIPSTSTNSGGTPTISAKAGYQTTKKKQSLQVTIEHINVVEKDVKAHRHEEVQRVKVFPDELIQPQKPVLPPVLPKRCLPMNQKHETKPELQQSKSIYDSKYYLKIDRQEAETLLKTTSKDGAYLFRPSTKHHCAFSVYFENDVRHFAIKLVEGKLEFVSVGNDVRFNSLEEIVRYFSMHPELHTANARQAIILSNHVYSG</sequence>
<dbReference type="Gene3D" id="3.30.505.10">
    <property type="entry name" value="SH2 domain"/>
    <property type="match status" value="1"/>
</dbReference>
<dbReference type="Pfam" id="PF00017">
    <property type="entry name" value="SH2"/>
    <property type="match status" value="1"/>
</dbReference>
<dbReference type="SMART" id="SM00252">
    <property type="entry name" value="SH2"/>
    <property type="match status" value="1"/>
</dbReference>
<dbReference type="SUPFAM" id="SSF55550">
    <property type="entry name" value="SH2 domain"/>
    <property type="match status" value="1"/>
</dbReference>
<name>A0AAW1KGC5_POPJA</name>
<accession>A0AAW1KGC5</accession>
<comment type="caution">
    <text evidence="3">The sequence shown here is derived from an EMBL/GenBank/DDBJ whole genome shotgun (WGS) entry which is preliminary data.</text>
</comment>
<dbReference type="EMBL" id="JASPKY010000244">
    <property type="protein sequence ID" value="KAK9717273.1"/>
    <property type="molecule type" value="Genomic_DNA"/>
</dbReference>
<dbReference type="AlphaFoldDB" id="A0AAW1KGC5"/>
<dbReference type="Proteomes" id="UP001458880">
    <property type="component" value="Unassembled WGS sequence"/>
</dbReference>
<dbReference type="InterPro" id="IPR013761">
    <property type="entry name" value="SAM/pointed_sf"/>
</dbReference>
<dbReference type="Gene3D" id="1.10.150.50">
    <property type="entry name" value="Transcription Factor, Ets-1"/>
    <property type="match status" value="1"/>
</dbReference>
<gene>
    <name evidence="3" type="ORF">QE152_g24244</name>
</gene>
<dbReference type="EMBL" id="JASPKY010000244">
    <property type="protein sequence ID" value="KAK9717272.1"/>
    <property type="molecule type" value="Genomic_DNA"/>
</dbReference>
<reference evidence="3 4" key="2">
    <citation type="journal article" date="2024" name="BMC Genomics">
        <title>De novo assembly and annotation of Popillia japonica's genome with initial clues to its potential as an invasive pest.</title>
        <authorList>
            <person name="Cucini C."/>
            <person name="Boschi S."/>
            <person name="Funari R."/>
            <person name="Cardaioli E."/>
            <person name="Iannotti N."/>
            <person name="Marturano G."/>
            <person name="Paoli F."/>
            <person name="Bruttini M."/>
            <person name="Carapelli A."/>
            <person name="Frati F."/>
            <person name="Nardi F."/>
        </authorList>
    </citation>
    <scope>NUCLEOTIDE SEQUENCE [LARGE SCALE GENOMIC DNA]</scope>
    <source>
        <strain evidence="3">DMR45628</strain>
    </source>
</reference>
<protein>
    <submittedName>
        <fullName evidence="3">SH2 domain</fullName>
    </submittedName>
</protein>
<dbReference type="InterPro" id="IPR000980">
    <property type="entry name" value="SH2"/>
</dbReference>
<evidence type="ECO:0000259" key="2">
    <source>
        <dbReference type="PROSITE" id="PS50001"/>
    </source>
</evidence>
<feature type="domain" description="SH2" evidence="2">
    <location>
        <begin position="180"/>
        <end position="277"/>
    </location>
</feature>
<dbReference type="PROSITE" id="PS50001">
    <property type="entry name" value="SH2"/>
    <property type="match status" value="1"/>
</dbReference>
<keyword evidence="1" id="KW-0727">SH2 domain</keyword>